<protein>
    <submittedName>
        <fullName evidence="2">Uncharacterized protein</fullName>
    </submittedName>
</protein>
<reference evidence="2" key="1">
    <citation type="submission" date="2014-12" db="EMBL/GenBank/DDBJ databases">
        <title>Insight into the proteome of Arion vulgaris.</title>
        <authorList>
            <person name="Aradska J."/>
            <person name="Bulat T."/>
            <person name="Smidak R."/>
            <person name="Sarate P."/>
            <person name="Gangsoo J."/>
            <person name="Sialana F."/>
            <person name="Bilban M."/>
            <person name="Lubec G."/>
        </authorList>
    </citation>
    <scope>NUCLEOTIDE SEQUENCE</scope>
    <source>
        <tissue evidence="2">Skin</tissue>
    </source>
</reference>
<evidence type="ECO:0000313" key="2">
    <source>
        <dbReference type="EMBL" id="CEK50869.1"/>
    </source>
</evidence>
<dbReference type="AlphaFoldDB" id="A0A0B6Y426"/>
<feature type="non-terminal residue" evidence="2">
    <location>
        <position position="69"/>
    </location>
</feature>
<accession>A0A0B6Y426</accession>
<sequence>HIPKVSFDTVVKEYGGGRDSPTGRGDLYVRTSLSGKEGSLKHRILTRPSDSDVPDDLSRVSGVHGLKDE</sequence>
<proteinExistence type="predicted"/>
<name>A0A0B6Y426_9EUPU</name>
<gene>
    <name evidence="2" type="primary">ORF11880</name>
</gene>
<evidence type="ECO:0000256" key="1">
    <source>
        <dbReference type="SAM" id="MobiDB-lite"/>
    </source>
</evidence>
<dbReference type="EMBL" id="HACG01004004">
    <property type="protein sequence ID" value="CEK50869.1"/>
    <property type="molecule type" value="Transcribed_RNA"/>
</dbReference>
<feature type="non-terminal residue" evidence="2">
    <location>
        <position position="1"/>
    </location>
</feature>
<feature type="region of interest" description="Disordered" evidence="1">
    <location>
        <begin position="44"/>
        <end position="69"/>
    </location>
</feature>
<organism evidence="2">
    <name type="scientific">Arion vulgaris</name>
    <dbReference type="NCBI Taxonomy" id="1028688"/>
    <lineage>
        <taxon>Eukaryota</taxon>
        <taxon>Metazoa</taxon>
        <taxon>Spiralia</taxon>
        <taxon>Lophotrochozoa</taxon>
        <taxon>Mollusca</taxon>
        <taxon>Gastropoda</taxon>
        <taxon>Heterobranchia</taxon>
        <taxon>Euthyneura</taxon>
        <taxon>Panpulmonata</taxon>
        <taxon>Eupulmonata</taxon>
        <taxon>Stylommatophora</taxon>
        <taxon>Helicina</taxon>
        <taxon>Arionoidea</taxon>
        <taxon>Arionidae</taxon>
        <taxon>Arion</taxon>
    </lineage>
</organism>